<dbReference type="SUPFAM" id="SSF103263">
    <property type="entry name" value="Chorismate synthase, AroC"/>
    <property type="match status" value="1"/>
</dbReference>
<dbReference type="PROSITE" id="PS00788">
    <property type="entry name" value="CHORISMATE_SYNTHASE_2"/>
    <property type="match status" value="1"/>
</dbReference>
<feature type="binding site" evidence="7">
    <location>
        <begin position="301"/>
        <end position="305"/>
    </location>
    <ligand>
        <name>FMN</name>
        <dbReference type="ChEBI" id="CHEBI:58210"/>
    </ligand>
</feature>
<dbReference type="HAMAP" id="MF_00300">
    <property type="entry name" value="Chorismate_synth"/>
    <property type="match status" value="1"/>
</dbReference>
<dbReference type="UniPathway" id="UPA00053">
    <property type="reaction ID" value="UER00090"/>
</dbReference>
<keyword evidence="7" id="KW-0285">Flavoprotein</keyword>
<dbReference type="PANTHER" id="PTHR21085">
    <property type="entry name" value="CHORISMATE SYNTHASE"/>
    <property type="match status" value="1"/>
</dbReference>
<evidence type="ECO:0000256" key="5">
    <source>
        <dbReference type="ARBA" id="ARBA00023141"/>
    </source>
</evidence>
<feature type="binding site" evidence="7">
    <location>
        <position position="286"/>
    </location>
    <ligand>
        <name>FMN</name>
        <dbReference type="ChEBI" id="CHEBI:58210"/>
    </ligand>
</feature>
<dbReference type="GO" id="GO:0008652">
    <property type="term" value="P:amino acid biosynthetic process"/>
    <property type="evidence" value="ECO:0007669"/>
    <property type="project" value="UniProtKB-KW"/>
</dbReference>
<comment type="cofactor">
    <cofactor evidence="7 8">
        <name>FMNH2</name>
        <dbReference type="ChEBI" id="CHEBI:57618"/>
    </cofactor>
    <text evidence="7 8">Reduced FMN (FMNH(2)).</text>
</comment>
<name>A0A7C4BDW0_9CREN</name>
<comment type="function">
    <text evidence="7">Catalyzes the anti-1,4-elimination of the C-3 phosphate and the C-6 proR hydrogen from 5-enolpyruvylshikimate-3-phosphate (EPSP) to yield chorismate, which is the branch point compound that serves as the starting substrate for the three terminal pathways of aromatic amino acid biosynthesis. This reaction introduces a second double bond into the aromatic ring system.</text>
</comment>
<comment type="similarity">
    <text evidence="2 7 8">Belongs to the chorismate synthase family.</text>
</comment>
<evidence type="ECO:0000256" key="3">
    <source>
        <dbReference type="ARBA" id="ARBA00013036"/>
    </source>
</evidence>
<dbReference type="PANTHER" id="PTHR21085:SF0">
    <property type="entry name" value="CHORISMATE SYNTHASE"/>
    <property type="match status" value="1"/>
</dbReference>
<evidence type="ECO:0000256" key="7">
    <source>
        <dbReference type="HAMAP-Rule" id="MF_00300"/>
    </source>
</evidence>
<evidence type="ECO:0000256" key="2">
    <source>
        <dbReference type="ARBA" id="ARBA00008014"/>
    </source>
</evidence>
<dbReference type="PROSITE" id="PS00787">
    <property type="entry name" value="CHORISMATE_SYNTHASE_1"/>
    <property type="match status" value="1"/>
</dbReference>
<dbReference type="GO" id="GO:0009423">
    <property type="term" value="P:chorismate biosynthetic process"/>
    <property type="evidence" value="ECO:0007669"/>
    <property type="project" value="UniProtKB-UniRule"/>
</dbReference>
<keyword evidence="7" id="KW-0521">NADP</keyword>
<evidence type="ECO:0000256" key="6">
    <source>
        <dbReference type="ARBA" id="ARBA00023239"/>
    </source>
</evidence>
<dbReference type="CDD" id="cd07304">
    <property type="entry name" value="Chorismate_synthase"/>
    <property type="match status" value="1"/>
</dbReference>
<keyword evidence="6 7" id="KW-0456">Lyase</keyword>
<evidence type="ECO:0000256" key="8">
    <source>
        <dbReference type="RuleBase" id="RU000605"/>
    </source>
</evidence>
<dbReference type="PROSITE" id="PS00789">
    <property type="entry name" value="CHORISMATE_SYNTHASE_3"/>
    <property type="match status" value="1"/>
</dbReference>
<evidence type="ECO:0000256" key="1">
    <source>
        <dbReference type="ARBA" id="ARBA00005044"/>
    </source>
</evidence>
<evidence type="ECO:0000256" key="4">
    <source>
        <dbReference type="ARBA" id="ARBA00022605"/>
    </source>
</evidence>
<accession>A0A7C4BDW0</accession>
<sequence>MPGNSFGKVFTVTTFGESHGPVVGVVIDGVPAGLPLTEEDIDFELQFRKPGSPYTSPRREEDKAKILSGVFNGRTTGGPIAILIENKDVVSDYYEELKFTPRPNHADMAYIFRYGFENWDYRGGGRASGRETVARVAAGAVAKKLLMLIGTKIAACVESIGGEAVEGDISFEDALASRCLATRACKKEYDHRFQVLLKRVVEEGDSLGAVVRAISILVPRGLGEPVFDKIKADLAKAMLSIPGVVGFEMGLGFKATQKRGSEVLDELTVENGEIRWKHNFYGGVLGGITTGEPLLFRVAFKPTSSIRKPVRTVDLRTLKEMEITIRGRHDPCIGLRGVSVVEAMTAIVLVDHAMRAGLVPTTRLSQKDVEVLTKRWEGYKRNVCVGWGINS</sequence>
<organism evidence="9">
    <name type="scientific">Ignisphaera aggregans</name>
    <dbReference type="NCBI Taxonomy" id="334771"/>
    <lineage>
        <taxon>Archaea</taxon>
        <taxon>Thermoproteota</taxon>
        <taxon>Thermoprotei</taxon>
        <taxon>Desulfurococcales</taxon>
        <taxon>Desulfurococcaceae</taxon>
        <taxon>Ignisphaera</taxon>
    </lineage>
</organism>
<keyword evidence="4 7" id="KW-0028">Amino-acid biosynthesis</keyword>
<gene>
    <name evidence="7" type="primary">aroC</name>
    <name evidence="9" type="ORF">ENV14_04990</name>
</gene>
<keyword evidence="7" id="KW-0288">FMN</keyword>
<dbReference type="GO" id="GO:0009073">
    <property type="term" value="P:aromatic amino acid family biosynthetic process"/>
    <property type="evidence" value="ECO:0007669"/>
    <property type="project" value="UniProtKB-KW"/>
</dbReference>
<dbReference type="InterPro" id="IPR020541">
    <property type="entry name" value="Chorismate_synthase_CS"/>
</dbReference>
<dbReference type="EMBL" id="DTFF01000043">
    <property type="protein sequence ID" value="HGI87732.1"/>
    <property type="molecule type" value="Genomic_DNA"/>
</dbReference>
<dbReference type="NCBIfam" id="TIGR00033">
    <property type="entry name" value="aroC"/>
    <property type="match status" value="1"/>
</dbReference>
<proteinExistence type="inferred from homology"/>
<keyword evidence="5 7" id="KW-0057">Aromatic amino acid biosynthesis</keyword>
<dbReference type="InterPro" id="IPR035904">
    <property type="entry name" value="Chorismate_synth_AroC_sf"/>
</dbReference>
<dbReference type="NCBIfam" id="NF003793">
    <property type="entry name" value="PRK05382.1"/>
    <property type="match status" value="1"/>
</dbReference>
<protein>
    <recommendedName>
        <fullName evidence="3 7">Chorismate synthase</fullName>
        <shortName evidence="7">CS</shortName>
        <ecNumber evidence="3 7">4.2.3.5</ecNumber>
    </recommendedName>
    <alternativeName>
        <fullName evidence="7">5-enolpyruvylshikimate-3-phosphate phospholyase</fullName>
    </alternativeName>
</protein>
<feature type="binding site" evidence="7">
    <location>
        <position position="48"/>
    </location>
    <ligand>
        <name>NADP(+)</name>
        <dbReference type="ChEBI" id="CHEBI:58349"/>
    </ligand>
</feature>
<keyword evidence="7" id="KW-0274">FAD</keyword>
<dbReference type="Pfam" id="PF01264">
    <property type="entry name" value="Chorismate_synt"/>
    <property type="match status" value="1"/>
</dbReference>
<feature type="binding site" evidence="7">
    <location>
        <position position="328"/>
    </location>
    <ligand>
        <name>FMN</name>
        <dbReference type="ChEBI" id="CHEBI:58210"/>
    </ligand>
</feature>
<reference evidence="9" key="1">
    <citation type="journal article" date="2020" name="mSystems">
        <title>Genome- and Community-Level Interaction Insights into Carbon Utilization and Element Cycling Functions of Hydrothermarchaeota in Hydrothermal Sediment.</title>
        <authorList>
            <person name="Zhou Z."/>
            <person name="Liu Y."/>
            <person name="Xu W."/>
            <person name="Pan J."/>
            <person name="Luo Z.H."/>
            <person name="Li M."/>
        </authorList>
    </citation>
    <scope>NUCLEOTIDE SEQUENCE [LARGE SCALE GENOMIC DNA]</scope>
    <source>
        <strain evidence="9">SpSt-732</strain>
    </source>
</reference>
<dbReference type="AlphaFoldDB" id="A0A7C4BDW0"/>
<dbReference type="GO" id="GO:0005829">
    <property type="term" value="C:cytosol"/>
    <property type="evidence" value="ECO:0007669"/>
    <property type="project" value="TreeGrafter"/>
</dbReference>
<comment type="caution">
    <text evidence="7">Lacks conserved residue(s) required for the propagation of feature annotation.</text>
</comment>
<dbReference type="EC" id="4.2.3.5" evidence="3 7"/>
<evidence type="ECO:0000313" key="9">
    <source>
        <dbReference type="EMBL" id="HGI87732.1"/>
    </source>
</evidence>
<dbReference type="GO" id="GO:0004107">
    <property type="term" value="F:chorismate synthase activity"/>
    <property type="evidence" value="ECO:0007669"/>
    <property type="project" value="UniProtKB-UniRule"/>
</dbReference>
<dbReference type="GO" id="GO:0010181">
    <property type="term" value="F:FMN binding"/>
    <property type="evidence" value="ECO:0007669"/>
    <property type="project" value="TreeGrafter"/>
</dbReference>
<dbReference type="PIRSF" id="PIRSF001456">
    <property type="entry name" value="Chorismate_synth"/>
    <property type="match status" value="1"/>
</dbReference>
<comment type="catalytic activity">
    <reaction evidence="7 8">
        <text>5-O-(1-carboxyvinyl)-3-phosphoshikimate = chorismate + phosphate</text>
        <dbReference type="Rhea" id="RHEA:21020"/>
        <dbReference type="ChEBI" id="CHEBI:29748"/>
        <dbReference type="ChEBI" id="CHEBI:43474"/>
        <dbReference type="ChEBI" id="CHEBI:57701"/>
        <dbReference type="EC" id="4.2.3.5"/>
    </reaction>
</comment>
<comment type="pathway">
    <text evidence="1 7 8">Metabolic intermediate biosynthesis; chorismate biosynthesis; chorismate from D-erythrose 4-phosphate and phosphoenolpyruvate: step 7/7.</text>
</comment>
<comment type="caution">
    <text evidence="9">The sequence shown here is derived from an EMBL/GenBank/DDBJ whole genome shotgun (WGS) entry which is preliminary data.</text>
</comment>
<dbReference type="Gene3D" id="3.60.150.10">
    <property type="entry name" value="Chorismate synthase AroC"/>
    <property type="match status" value="1"/>
</dbReference>
<feature type="binding site" evidence="7">
    <location>
        <begin position="126"/>
        <end position="128"/>
    </location>
    <ligand>
        <name>FMN</name>
        <dbReference type="ChEBI" id="CHEBI:58210"/>
    </ligand>
</feature>
<dbReference type="InterPro" id="IPR000453">
    <property type="entry name" value="Chorismate_synth"/>
</dbReference>